<protein>
    <submittedName>
        <fullName evidence="1">Uncharacterized protein</fullName>
    </submittedName>
</protein>
<dbReference type="EMBL" id="BSNL01000001">
    <property type="protein sequence ID" value="GLQ25286.1"/>
    <property type="molecule type" value="Genomic_DNA"/>
</dbReference>
<name>A0ABQ5VCN0_9RHOB</name>
<gene>
    <name evidence="1" type="ORF">GCM10007927_00890</name>
</gene>
<sequence length="50" mass="5678">MMYRLILPLLTLILGFALGVWYDRQQMSVECANGEGEWTGTICVNSELLQ</sequence>
<organism evidence="1 2">
    <name type="scientific">Sulfitobacter pacificus</name>
    <dbReference type="NCBI Taxonomy" id="1499314"/>
    <lineage>
        <taxon>Bacteria</taxon>
        <taxon>Pseudomonadati</taxon>
        <taxon>Pseudomonadota</taxon>
        <taxon>Alphaproteobacteria</taxon>
        <taxon>Rhodobacterales</taxon>
        <taxon>Roseobacteraceae</taxon>
        <taxon>Sulfitobacter</taxon>
    </lineage>
</organism>
<evidence type="ECO:0000313" key="1">
    <source>
        <dbReference type="EMBL" id="GLQ25286.1"/>
    </source>
</evidence>
<evidence type="ECO:0000313" key="2">
    <source>
        <dbReference type="Proteomes" id="UP001161388"/>
    </source>
</evidence>
<keyword evidence="2" id="KW-1185">Reference proteome</keyword>
<dbReference type="Proteomes" id="UP001161388">
    <property type="component" value="Unassembled WGS sequence"/>
</dbReference>
<reference evidence="1" key="1">
    <citation type="journal article" date="2014" name="Int. J. Syst. Evol. Microbiol.">
        <title>Complete genome of a new Firmicutes species belonging to the dominant human colonic microbiota ('Ruminococcus bicirculans') reveals two chromosomes and a selective capacity to utilize plant glucans.</title>
        <authorList>
            <consortium name="NISC Comparative Sequencing Program"/>
            <person name="Wegmann U."/>
            <person name="Louis P."/>
            <person name="Goesmann A."/>
            <person name="Henrissat B."/>
            <person name="Duncan S.H."/>
            <person name="Flint H.J."/>
        </authorList>
    </citation>
    <scope>NUCLEOTIDE SEQUENCE</scope>
    <source>
        <strain evidence="1">NBRC 109915</strain>
    </source>
</reference>
<dbReference type="RefSeq" id="WP_353299268.1">
    <property type="nucleotide sequence ID" value="NZ_BAABWP010000009.1"/>
</dbReference>
<proteinExistence type="predicted"/>
<accession>A0ABQ5VCN0</accession>
<reference evidence="1" key="2">
    <citation type="submission" date="2023-01" db="EMBL/GenBank/DDBJ databases">
        <title>Draft genome sequence of Sulfitobacter pacificus strain NBRC 109915.</title>
        <authorList>
            <person name="Sun Q."/>
            <person name="Mori K."/>
        </authorList>
    </citation>
    <scope>NUCLEOTIDE SEQUENCE</scope>
    <source>
        <strain evidence="1">NBRC 109915</strain>
    </source>
</reference>
<comment type="caution">
    <text evidence="1">The sequence shown here is derived from an EMBL/GenBank/DDBJ whole genome shotgun (WGS) entry which is preliminary data.</text>
</comment>